<dbReference type="CDD" id="cd12797">
    <property type="entry name" value="M23_peptidase"/>
    <property type="match status" value="1"/>
</dbReference>
<organism evidence="3 4">
    <name type="scientific">Frondihabitans australicus</name>
    <dbReference type="NCBI Taxonomy" id="386892"/>
    <lineage>
        <taxon>Bacteria</taxon>
        <taxon>Bacillati</taxon>
        <taxon>Actinomycetota</taxon>
        <taxon>Actinomycetes</taxon>
        <taxon>Micrococcales</taxon>
        <taxon>Microbacteriaceae</taxon>
        <taxon>Frondihabitans</taxon>
    </lineage>
</organism>
<dbReference type="InterPro" id="IPR050570">
    <property type="entry name" value="Cell_wall_metabolism_enzyme"/>
</dbReference>
<dbReference type="EMBL" id="RBKS01000001">
    <property type="protein sequence ID" value="RKR73075.1"/>
    <property type="molecule type" value="Genomic_DNA"/>
</dbReference>
<comment type="caution">
    <text evidence="3">The sequence shown here is derived from an EMBL/GenBank/DDBJ whole genome shotgun (WGS) entry which is preliminary data.</text>
</comment>
<feature type="domain" description="M23ase beta-sheet core" evidence="2">
    <location>
        <begin position="203"/>
        <end position="303"/>
    </location>
</feature>
<dbReference type="SUPFAM" id="SSF51261">
    <property type="entry name" value="Duplicated hybrid motif"/>
    <property type="match status" value="1"/>
</dbReference>
<feature type="region of interest" description="Disordered" evidence="1">
    <location>
        <begin position="1"/>
        <end position="22"/>
    </location>
</feature>
<feature type="compositionally biased region" description="Basic and acidic residues" evidence="1">
    <location>
        <begin position="1"/>
        <end position="11"/>
    </location>
</feature>
<reference evidence="3 4" key="1">
    <citation type="submission" date="2018-10" db="EMBL/GenBank/DDBJ databases">
        <title>Sequencing the genomes of 1000 actinobacteria strains.</title>
        <authorList>
            <person name="Klenk H.-P."/>
        </authorList>
    </citation>
    <scope>NUCLEOTIDE SEQUENCE [LARGE SCALE GENOMIC DNA]</scope>
    <source>
        <strain evidence="3 4">DSM 17894</strain>
    </source>
</reference>
<dbReference type="Proteomes" id="UP000280008">
    <property type="component" value="Unassembled WGS sequence"/>
</dbReference>
<protein>
    <submittedName>
        <fullName evidence="3">Murein DD-endopeptidase MepM/ murein hydrolase activator NlpD</fullName>
    </submittedName>
</protein>
<evidence type="ECO:0000256" key="1">
    <source>
        <dbReference type="SAM" id="MobiDB-lite"/>
    </source>
</evidence>
<dbReference type="AlphaFoldDB" id="A0A495ID94"/>
<dbReference type="Pfam" id="PF01551">
    <property type="entry name" value="Peptidase_M23"/>
    <property type="match status" value="1"/>
</dbReference>
<evidence type="ECO:0000313" key="3">
    <source>
        <dbReference type="EMBL" id="RKR73075.1"/>
    </source>
</evidence>
<dbReference type="PANTHER" id="PTHR21666">
    <property type="entry name" value="PEPTIDASE-RELATED"/>
    <property type="match status" value="1"/>
</dbReference>
<dbReference type="InterPro" id="IPR016047">
    <property type="entry name" value="M23ase_b-sheet_dom"/>
</dbReference>
<name>A0A495ID94_9MICO</name>
<dbReference type="PANTHER" id="PTHR21666:SF270">
    <property type="entry name" value="MUREIN HYDROLASE ACTIVATOR ENVC"/>
    <property type="match status" value="1"/>
</dbReference>
<keyword evidence="3" id="KW-0378">Hydrolase</keyword>
<proteinExistence type="predicted"/>
<dbReference type="RefSeq" id="WP_170159805.1">
    <property type="nucleotide sequence ID" value="NZ_RBKS01000001.1"/>
</dbReference>
<dbReference type="GO" id="GO:0004222">
    <property type="term" value="F:metalloendopeptidase activity"/>
    <property type="evidence" value="ECO:0007669"/>
    <property type="project" value="TreeGrafter"/>
</dbReference>
<dbReference type="Gene3D" id="2.70.70.10">
    <property type="entry name" value="Glucose Permease (Domain IIA)"/>
    <property type="match status" value="1"/>
</dbReference>
<evidence type="ECO:0000259" key="2">
    <source>
        <dbReference type="Pfam" id="PF01551"/>
    </source>
</evidence>
<dbReference type="InterPro" id="IPR011055">
    <property type="entry name" value="Dup_hybrid_motif"/>
</dbReference>
<evidence type="ECO:0000313" key="4">
    <source>
        <dbReference type="Proteomes" id="UP000280008"/>
    </source>
</evidence>
<gene>
    <name evidence="3" type="ORF">C8E83_0158</name>
</gene>
<accession>A0A495ID94</accession>
<sequence length="312" mass="32307">MISRRTPDAPRTRRTTWQPVTDPEVLLERARRVDRARAEGRRGRRRGESRRIRERLRRLLRPSVPRTSPGTRIAAAAAIAVVGASIVSTSVPANAYYVDTPAGAAAKFASAALVTDAQPRSNAVIAAEQAQSFVAEGATAPDASRDGYRVTVPAPKPVSSTGAGSPIGGAASRAVQWPFPGGAPISSGFGARQVARCSFCSTNHLGLDFTPGAGTPIHSVAAGVVSRVDRGSGALGVNVWVDHVIAGRAVTTVYAHMLAGSPAVAPGQRVAVGQVLGRVGSTGNSTGAHLHFEVHVAGRAVDPLPWLRAHAG</sequence>
<keyword evidence="4" id="KW-1185">Reference proteome</keyword>